<gene>
    <name evidence="2" type="ORF">JCM19300_4176</name>
</gene>
<evidence type="ECO:0000313" key="2">
    <source>
        <dbReference type="EMBL" id="GAL61230.1"/>
    </source>
</evidence>
<dbReference type="OrthoDB" id="9765926at2"/>
<dbReference type="Pfam" id="PF13585">
    <property type="entry name" value="CHU_C"/>
    <property type="match status" value="1"/>
</dbReference>
<keyword evidence="1" id="KW-0732">Signal</keyword>
<comment type="caution">
    <text evidence="2">The sequence shown here is derived from an EMBL/GenBank/DDBJ whole genome shotgun (WGS) entry which is preliminary data.</text>
</comment>
<reference evidence="2 3" key="1">
    <citation type="journal article" date="2014" name="Genome Announc.">
        <title>Draft Genome Sequences of Marine Flavobacterium Algibacter lectus Strains SS8 and NR4.</title>
        <authorList>
            <person name="Takatani N."/>
            <person name="Nakanishi M."/>
            <person name="Meirelles P."/>
            <person name="Mino S."/>
            <person name="Suda W."/>
            <person name="Oshima K."/>
            <person name="Hattori M."/>
            <person name="Ohkuma M."/>
            <person name="Hosokawa M."/>
            <person name="Miyashita K."/>
            <person name="Thompson F.L."/>
            <person name="Niwa A."/>
            <person name="Sawabe T."/>
            <person name="Sawabe T."/>
        </authorList>
    </citation>
    <scope>NUCLEOTIDE SEQUENCE [LARGE SCALE GENOMIC DNA]</scope>
    <source>
        <strain evidence="2 3">JCM 19300</strain>
    </source>
</reference>
<organism evidence="2 3">
    <name type="scientific">Algibacter lectus</name>
    <dbReference type="NCBI Taxonomy" id="221126"/>
    <lineage>
        <taxon>Bacteria</taxon>
        <taxon>Pseudomonadati</taxon>
        <taxon>Bacteroidota</taxon>
        <taxon>Flavobacteriia</taxon>
        <taxon>Flavobacteriales</taxon>
        <taxon>Flavobacteriaceae</taxon>
        <taxon>Algibacter</taxon>
    </lineage>
</organism>
<protein>
    <submittedName>
        <fullName evidence="2">Internalin putative</fullName>
    </submittedName>
</protein>
<dbReference type="EMBL" id="BBNQ01000002">
    <property type="protein sequence ID" value="GAL61230.1"/>
    <property type="molecule type" value="Genomic_DNA"/>
</dbReference>
<accession>A0A090V8P1</accession>
<dbReference type="InterPro" id="IPR049804">
    <property type="entry name" value="Choice_anch_L"/>
</dbReference>
<dbReference type="NCBIfam" id="TIGR04131">
    <property type="entry name" value="Bac_Flav_CTERM"/>
    <property type="match status" value="1"/>
</dbReference>
<feature type="chain" id="PRO_5001865480" evidence="1">
    <location>
        <begin position="21"/>
        <end position="1630"/>
    </location>
</feature>
<proteinExistence type="predicted"/>
<name>A0A090V8P1_9FLAO</name>
<evidence type="ECO:0000256" key="1">
    <source>
        <dbReference type="SAM" id="SignalP"/>
    </source>
</evidence>
<dbReference type="RefSeq" id="WP_042502950.1">
    <property type="nucleotide sequence ID" value="NZ_BBNQ01000002.1"/>
</dbReference>
<evidence type="ECO:0000313" key="3">
    <source>
        <dbReference type="Proteomes" id="UP000029644"/>
    </source>
</evidence>
<dbReference type="NCBIfam" id="NF038133">
    <property type="entry name" value="choice_anch_L"/>
    <property type="match status" value="1"/>
</dbReference>
<feature type="signal peptide" evidence="1">
    <location>
        <begin position="1"/>
        <end position="20"/>
    </location>
</feature>
<dbReference type="InterPro" id="IPR026341">
    <property type="entry name" value="T9SS_type_B"/>
</dbReference>
<sequence>MRFFYSFLIALLCCSQFTNAQKISVDSSVPVQSLVEDNLVDGCVDISNVESAINGTPHGFNSFGYFERASSNFPFASGIMLSTGAANSGGNSLITPTLSEGSSVWGTDPDLETALGTTNTLNATSIEFDIVSISGQFQFNYLFASEDYDGINPCQVSDGFVFLIKETGSTAPYQNIALLPGTTTPVNTRTVHPNLLPACAAENEQYFAGYNIGDTNYIGRTTVLTAATTITPYVSYHVKLIIADQTDGTYDSAVFIEGDSFKILDLGEDITSCESSALLDGDINNSFASYKWFKDNVEITGAITPTYTAIESGTYRIEVSVSLNGNTCIEEDEIVVVLNTEEQITPITDYQLCDDTSGDEIEIFDLSTKTAELIANIPFTNYTFSYHYNETEARTNVNRILTPIPNAASNPQNIFVRIEDSDSGCFAYTNFDLIVNPLPVINTPTVLEICDTDNLPDGYAIIDLTQKDSEISAGDSMLIVTYHYSQADADTGANPIPTPYQNLNTPNERVYVRVLNPATGCISQTQLDIEITISPIVNRDTQYLDACDSDQDGSANFDLTEAIDDIIQGLTGVTATFHESIDDAQTGSNPIANETNYQYTNAAGEPGFRILYVRIVDDSTGCPTIVPLEVHTNLLLTGTDTGFFALCDTNEDPDDLLQFNLNSVETFIANELPNPISVNFFEDESDRDANINRLDKSVLYTAENPTTLFIRIEDTDSGCSELSDITLVINPVLLFNPAVPLPYCDSDDDGFVSIDLHSLDSTVLNGNPDFEVTYFGELTDAENNTNQLPPFYTNTNSLETIYARIQHVATGCATINPFEIEILLAPATTTPSDFVVCDNDDDGFSIINLEDKNSEIVADPSVNVFSYYTNVDDANNFINSIDTPTAYNANTQTVYVRVESSANTSGCYNIVEQQIIVNTLPTPPTITNYQICEVDGDRTADFLLSEKDTEILNGQTGKEVYYFEDVALTMPIDKTNIYNNTTPSQTIYVRVENITDANCFAETSFTIQVAPDPIYNTPAQYLICDDISNDEIAVFDLDTKTQEITNGSPDDLNISYHTTQLDAQDNTNPITDSNYTNVVNPQTLFVRIESDDSLCYVVETLSLNIISAPDISQVTGPLISCDADYDGITNFNLEDAQFDIYDRIQSNIAINYFENLDDISDDGFDNTNEITTPTAFNSPAQTVYIKVTNTLTGCFSVIPQELEVNLPPETLTVGTIAICDNDTDTYDLSQVDLRLVDDTSAVTISYHETEMQAENNTDPLDPMYNYTNLNQTFYARVTNIDNTCHIVTSFNLRVYINPRASSTPADLTECDDDDDGLLEFDLTNANTIILGGLNPNTHSITYYNNVTDADEKINPLSNLYVAENGETIYARLESTATTCYDITQFNTYINALPVIDLEEIIPICNGMPITVSSETGVAGDTYLWSTGATTPEITIQPENPGNYSVTVTRDYASANSCSSSANFEVVLSDAAIIDIAPPTTNFTDPNSIIVNIRSGGTGDYVYILDDGEPQTSNIFTNVPYGEHLVTVRDLNGCMDETRPVFIFDIPKYFTPNNDLFNDTWHIVGAAQLPGTVVYIYNRYGKLLKTLTHESDGWDGTFNGQHLPADDYWYLAQIIQDGNAFDLRGHFALKR</sequence>
<dbReference type="Proteomes" id="UP000029644">
    <property type="component" value="Unassembled WGS sequence"/>
</dbReference>